<reference evidence="1" key="1">
    <citation type="submission" date="2018-05" db="EMBL/GenBank/DDBJ databases">
        <authorList>
            <person name="Lanie J.A."/>
            <person name="Ng W.-L."/>
            <person name="Kazmierczak K.M."/>
            <person name="Andrzejewski T.M."/>
            <person name="Davidsen T.M."/>
            <person name="Wayne K.J."/>
            <person name="Tettelin H."/>
            <person name="Glass J.I."/>
            <person name="Rusch D."/>
            <person name="Podicherti R."/>
            <person name="Tsui H.-C.T."/>
            <person name="Winkler M.E."/>
        </authorList>
    </citation>
    <scope>NUCLEOTIDE SEQUENCE</scope>
</reference>
<proteinExistence type="predicted"/>
<dbReference type="AlphaFoldDB" id="A0A382LQY3"/>
<name>A0A382LQY3_9ZZZZ</name>
<dbReference type="PROSITE" id="PS51257">
    <property type="entry name" value="PROKAR_LIPOPROTEIN"/>
    <property type="match status" value="1"/>
</dbReference>
<sequence>MKNLIIVISILLTVLLLGCTEKGVYVGDLKDGEPQKSGRFYEDQPDVTDDHQIHFNYVIAKGAEDREWDINGKMEKIIYEMNKVMLKATASNNEGDGIARKYKFDYREDGKLDITFVKLDKTFKQLGSEANNYISPFLYFKKGMKNKKKTYFNFVDIDAPDGGSASVGFGSLFLRNKSVPNDYRKVIIGLHELLHTQGMGYNCMPWIRSYEEGNHSNHLKDYDQRTMLNAGEKLGKIYAHNIDNCPQLMDSVYLSPTSNDPYDPYQINCLFKLGKYDHPNFLRVLDRLKKDGRYNWKIRFGPSCGFRDQNKGPGYFLYESNTNILETY</sequence>
<evidence type="ECO:0000313" key="1">
    <source>
        <dbReference type="EMBL" id="SVC37697.1"/>
    </source>
</evidence>
<protein>
    <submittedName>
        <fullName evidence="1">Uncharacterized protein</fullName>
    </submittedName>
</protein>
<gene>
    <name evidence="1" type="ORF">METZ01_LOCUS290551</name>
</gene>
<dbReference type="EMBL" id="UINC01087918">
    <property type="protein sequence ID" value="SVC37697.1"/>
    <property type="molecule type" value="Genomic_DNA"/>
</dbReference>
<accession>A0A382LQY3</accession>
<organism evidence="1">
    <name type="scientific">marine metagenome</name>
    <dbReference type="NCBI Taxonomy" id="408172"/>
    <lineage>
        <taxon>unclassified sequences</taxon>
        <taxon>metagenomes</taxon>
        <taxon>ecological metagenomes</taxon>
    </lineage>
</organism>